<accession>A0A061JGE8</accession>
<keyword evidence="1" id="KW-1133">Transmembrane helix</keyword>
<name>A0A061JGE8_9PROT</name>
<dbReference type="Proteomes" id="UP000026922">
    <property type="component" value="Unassembled WGS sequence"/>
</dbReference>
<dbReference type="RefSeq" id="WP_006299051.1">
    <property type="nucleotide sequence ID" value="NZ_ARPM03000119.1"/>
</dbReference>
<protein>
    <submittedName>
        <fullName evidence="2">Uncharacterized protein</fullName>
    </submittedName>
</protein>
<keyword evidence="3" id="KW-1185">Reference proteome</keyword>
<evidence type="ECO:0000313" key="2">
    <source>
        <dbReference type="EMBL" id="ETZ05060.1"/>
    </source>
</evidence>
<gene>
    <name evidence="2" type="ORF">K737_300511</name>
</gene>
<reference evidence="2 3" key="1">
    <citation type="journal article" date="2013" name="Genome Announc.">
        <title>Draft Genome Sequence of Holospora undulata Strain HU1, a Micronucleus-Specific Symbiont of the Ciliate Paramecium caudatum.</title>
        <authorList>
            <person name="Dohra H."/>
            <person name="Suzuki H."/>
            <person name="Suzuki T."/>
            <person name="Tanaka K."/>
            <person name="Fujishima M."/>
        </authorList>
    </citation>
    <scope>NUCLEOTIDE SEQUENCE [LARGE SCALE GENOMIC DNA]</scope>
    <source>
        <strain evidence="2 3">HU1</strain>
    </source>
</reference>
<dbReference type="AlphaFoldDB" id="A0A061JGE8"/>
<organism evidence="2 3">
    <name type="scientific">Holospora undulata HU1</name>
    <dbReference type="NCBI Taxonomy" id="1321371"/>
    <lineage>
        <taxon>Bacteria</taxon>
        <taxon>Pseudomonadati</taxon>
        <taxon>Pseudomonadota</taxon>
        <taxon>Alphaproteobacteria</taxon>
        <taxon>Holosporales</taxon>
        <taxon>Holosporaceae</taxon>
        <taxon>Holospora</taxon>
    </lineage>
</organism>
<keyword evidence="1" id="KW-0472">Membrane</keyword>
<sequence>MDKIVCVIEPHRAIVYDICLGKSVFQEEHSLEELPFFLQTLRAWNRILHVLDLSSTMSFKWERSPDGLTWWERMQWFREKIKQFSQDGHHNLWSINRRQHWLWYLKITKPILPQWIEQKLQAQCVSLFYHSYPLELIRNVKIHFDASYEKFQCFILQRLDSPSVFAVYYENVLVFLRLLFPMPQESLTQLIQETVRHVEESFHTHNFEFVYLGDQEAGFLDIHTSISKGQHYYGDNLEKWMKQHSIFSVMRCESLLDRFVLAQAPSYQSLKGQGKRFVLNTLEPKLRRFSWIQIFPLVISLYIFVFQWRWKAELQNSYNDVLCQWKKLPWNDKQFLEIEKKLHDHQKQYLQTVTFLQQMEQVIPEKSFLETIEWTKTKGLYGFNFSNSDKMSQKNLLMAAWRQHMPSKSIIQWKENLSSSLNEMEELDYCEGGSPFSVDP</sequence>
<evidence type="ECO:0000256" key="1">
    <source>
        <dbReference type="SAM" id="Phobius"/>
    </source>
</evidence>
<keyword evidence="1" id="KW-0812">Transmembrane</keyword>
<dbReference type="EMBL" id="ARPM03000119">
    <property type="protein sequence ID" value="ETZ05060.1"/>
    <property type="molecule type" value="Genomic_DNA"/>
</dbReference>
<comment type="caution">
    <text evidence="2">The sequence shown here is derived from an EMBL/GenBank/DDBJ whole genome shotgun (WGS) entry which is preliminary data.</text>
</comment>
<proteinExistence type="predicted"/>
<evidence type="ECO:0000313" key="3">
    <source>
        <dbReference type="Proteomes" id="UP000026922"/>
    </source>
</evidence>
<feature type="transmembrane region" description="Helical" evidence="1">
    <location>
        <begin position="289"/>
        <end position="308"/>
    </location>
</feature>